<gene>
    <name evidence="1" type="ORF">QHF89_36350</name>
</gene>
<dbReference type="Gene3D" id="3.20.20.150">
    <property type="entry name" value="Divalent-metal-dependent TIM barrel enzymes"/>
    <property type="match status" value="1"/>
</dbReference>
<name>A0ABT6P3W1_9BACT</name>
<dbReference type="Pfam" id="PF05114">
    <property type="entry name" value="MbnB_TglH_ChrH"/>
    <property type="match status" value="1"/>
</dbReference>
<dbReference type="RefSeq" id="WP_284721383.1">
    <property type="nucleotide sequence ID" value="NZ_JARZHI010000051.1"/>
</dbReference>
<comment type="caution">
    <text evidence="1">The sequence shown here is derived from an EMBL/GenBank/DDBJ whole genome shotgun (WGS) entry which is preliminary data.</text>
</comment>
<evidence type="ECO:0000313" key="1">
    <source>
        <dbReference type="EMBL" id="MDI1435032.1"/>
    </source>
</evidence>
<proteinExistence type="predicted"/>
<dbReference type="EMBL" id="JARZHI010000051">
    <property type="protein sequence ID" value="MDI1435032.1"/>
    <property type="molecule type" value="Genomic_DNA"/>
</dbReference>
<sequence>MKARFPEVNGRLGLGVGMDLPWGAPVGFAHDPSRGDHVTDPVVQFLSSHAGAFRYFFTSFQPRSRNRLDPREYFDAYDDLFARTPAFSVRALHQTTFNLGALEAYDRGRILDFTNALVERYHFAWVNEDLGLWSLHGRPLPYPLPPYLTPAGLDAAIRNTAEVQGKLLAPLFVEFPGFSDGTSFFIGHMHAYDFFRAVVEETRSPATLDVGHLLSYQWLLGKRGEALFGELERLPLDHCFEIHLSGCGLDGDSFMDHHHGVLLDEQLELLRRLLPLCPNLSAITYEDPRLDAEGRLAPETVTSFERLRAAVDLWLS</sequence>
<reference evidence="1 2" key="1">
    <citation type="submission" date="2023-04" db="EMBL/GenBank/DDBJ databases">
        <title>The genome sequence of Polyangium sorediatum DSM14670.</title>
        <authorList>
            <person name="Zhang X."/>
        </authorList>
    </citation>
    <scope>NUCLEOTIDE SEQUENCE [LARGE SCALE GENOMIC DNA]</scope>
    <source>
        <strain evidence="1 2">DSM 14670</strain>
    </source>
</reference>
<protein>
    <submittedName>
        <fullName evidence="1">DUF692 family protein</fullName>
    </submittedName>
</protein>
<dbReference type="InterPro" id="IPR007801">
    <property type="entry name" value="MbnB/TglH/ChrH"/>
</dbReference>
<accession>A0ABT6P3W1</accession>
<organism evidence="1 2">
    <name type="scientific">Polyangium sorediatum</name>
    <dbReference type="NCBI Taxonomy" id="889274"/>
    <lineage>
        <taxon>Bacteria</taxon>
        <taxon>Pseudomonadati</taxon>
        <taxon>Myxococcota</taxon>
        <taxon>Polyangia</taxon>
        <taxon>Polyangiales</taxon>
        <taxon>Polyangiaceae</taxon>
        <taxon>Polyangium</taxon>
    </lineage>
</organism>
<evidence type="ECO:0000313" key="2">
    <source>
        <dbReference type="Proteomes" id="UP001160301"/>
    </source>
</evidence>
<keyword evidence="2" id="KW-1185">Reference proteome</keyword>
<dbReference type="Proteomes" id="UP001160301">
    <property type="component" value="Unassembled WGS sequence"/>
</dbReference>